<dbReference type="RefSeq" id="XP_043128268.1">
    <property type="nucleotide sequence ID" value="XM_043272333.1"/>
</dbReference>
<evidence type="ECO:0000313" key="1">
    <source>
        <dbReference type="EMBL" id="GIK05082.1"/>
    </source>
</evidence>
<proteinExistence type="predicted"/>
<accession>A0A9P3F4C1</accession>
<dbReference type="AlphaFoldDB" id="A0A9P3F4C1"/>
<organism evidence="1 2">
    <name type="scientific">Aspergillus viridinutans</name>
    <dbReference type="NCBI Taxonomy" id="75553"/>
    <lineage>
        <taxon>Eukaryota</taxon>
        <taxon>Fungi</taxon>
        <taxon>Dikarya</taxon>
        <taxon>Ascomycota</taxon>
        <taxon>Pezizomycotina</taxon>
        <taxon>Eurotiomycetes</taxon>
        <taxon>Eurotiomycetidae</taxon>
        <taxon>Eurotiales</taxon>
        <taxon>Aspergillaceae</taxon>
        <taxon>Aspergillus</taxon>
        <taxon>Aspergillus subgen. Fumigati</taxon>
    </lineage>
</organism>
<protein>
    <submittedName>
        <fullName evidence="1">Uncharacterized protein</fullName>
    </submittedName>
</protein>
<evidence type="ECO:0000313" key="2">
    <source>
        <dbReference type="Proteomes" id="UP000710440"/>
    </source>
</evidence>
<dbReference type="OrthoDB" id="28868at2759"/>
<gene>
    <name evidence="1" type="ORF">Aspvir_009181</name>
</gene>
<keyword evidence="2" id="KW-1185">Reference proteome</keyword>
<dbReference type="GeneID" id="66937163"/>
<name>A0A9P3F4C1_ASPVI</name>
<reference evidence="1 2" key="1">
    <citation type="submission" date="2021-02" db="EMBL/GenBank/DDBJ databases">
        <title>Pan-genome distribution and transcriptional activeness of fungal secondary metabolism genes in Aspergillus section Fumigati.</title>
        <authorList>
            <person name="Takahashi H."/>
            <person name="Umemura M."/>
            <person name="Ninomiya A."/>
            <person name="Kusuya Y."/>
            <person name="Urayama S."/>
            <person name="Shimizu M."/>
            <person name="Watanabe A."/>
            <person name="Kamei K."/>
            <person name="Yaguchi T."/>
            <person name="Hagiwara D."/>
        </authorList>
    </citation>
    <scope>NUCLEOTIDE SEQUENCE [LARGE SCALE GENOMIC DNA]</scope>
    <source>
        <strain evidence="1 2">IFM 47045</strain>
    </source>
</reference>
<sequence length="128" mass="14682">MKRSYRSSATAVDWKRLYVSRHLIDRRTCYLLNSILAGQTGRIKKFRTIIGLGYDIKDTLLRHISAGSDTEDYLARRYYAGALLTCLYRSIAVQEWIKLRNGEPVSLERALGAFDLFIPESSFGNLDE</sequence>
<dbReference type="EMBL" id="BOPL01000008">
    <property type="protein sequence ID" value="GIK05082.1"/>
    <property type="molecule type" value="Genomic_DNA"/>
</dbReference>
<comment type="caution">
    <text evidence="1">The sequence shown here is derived from an EMBL/GenBank/DDBJ whole genome shotgun (WGS) entry which is preliminary data.</text>
</comment>
<dbReference type="Proteomes" id="UP000710440">
    <property type="component" value="Unassembled WGS sequence"/>
</dbReference>
<feature type="non-terminal residue" evidence="1">
    <location>
        <position position="128"/>
    </location>
</feature>